<dbReference type="Pfam" id="PF00076">
    <property type="entry name" value="RRM_1"/>
    <property type="match status" value="1"/>
</dbReference>
<evidence type="ECO:0000256" key="3">
    <source>
        <dbReference type="ARBA" id="ARBA00022737"/>
    </source>
</evidence>
<evidence type="ECO:0000256" key="4">
    <source>
        <dbReference type="ARBA" id="ARBA00022884"/>
    </source>
</evidence>
<protein>
    <submittedName>
        <fullName evidence="10 11">RRM domain-containing protein</fullName>
    </submittedName>
</protein>
<evidence type="ECO:0000313" key="11">
    <source>
        <dbReference type="WBParaSite" id="TCONS_00007039.p1"/>
    </source>
</evidence>
<dbReference type="CDD" id="cd12281">
    <property type="entry name" value="RRM1_TatSF1_like"/>
    <property type="match status" value="1"/>
</dbReference>
<evidence type="ECO:0000256" key="6">
    <source>
        <dbReference type="PROSITE-ProRule" id="PRU00176"/>
    </source>
</evidence>
<sequence length="409" mass="47758">MNESESSTNLASNTNVNNTSSTAEQKFLDNRWVAWNRKDTFMEYVDNEWKYITDEKIKSSLRVRWDPEVNEEFLAMYKMNYGTEEEVEEKVSQSEAIKMYMEEKKHTEEKDDGNISDNKTIINEDKGKKNKSCKRPAGWIEFDEEKNTTVYVQGLPLDMNEERFIELFSKCGVIQNDPRTNLPKIKLYKNSDGSLKGDGTCRYIKRESVFLALQILDGMKLEDGCELKVEEAKFEMKGEFDPKKKKRGLTTQEKKRFLNKQNKIFEIKPDLPVNYRPKSDCIVIIKNAFDIEELVHDASLLFDLKEMANDLFNKYGNVKKVIVYENNREGVISGKYNNTDESDLAVKHLNGSFFRNRIISVDYWDGRTKYNVEEDEEQNKARMESWKQFLGGDSETDEEINSKEGTPEK</sequence>
<dbReference type="STRING" id="6248.A0A0K0EEC8"/>
<dbReference type="GO" id="GO:0003723">
    <property type="term" value="F:RNA binding"/>
    <property type="evidence" value="ECO:0007669"/>
    <property type="project" value="UniProtKB-UniRule"/>
</dbReference>
<dbReference type="FunFam" id="3.30.70.330:FF:000105">
    <property type="entry name" value="HIV Tat-specific factor 1 homolog"/>
    <property type="match status" value="1"/>
</dbReference>
<dbReference type="PANTHER" id="PTHR15608:SF0">
    <property type="entry name" value="HIV TAT-SPECIFIC FACTOR 1"/>
    <property type="match status" value="1"/>
</dbReference>
<accession>A0A0K0EEC8</accession>
<feature type="region of interest" description="Disordered" evidence="7">
    <location>
        <begin position="1"/>
        <end position="22"/>
    </location>
</feature>
<dbReference type="PANTHER" id="PTHR15608">
    <property type="entry name" value="SPLICING FACTOR U2AF-ASSOCIATED PROTEIN 2"/>
    <property type="match status" value="1"/>
</dbReference>
<dbReference type="SMART" id="SM00360">
    <property type="entry name" value="RRM"/>
    <property type="match status" value="1"/>
</dbReference>
<dbReference type="SUPFAM" id="SSF54928">
    <property type="entry name" value="RNA-binding domain, RBD"/>
    <property type="match status" value="2"/>
</dbReference>
<dbReference type="GO" id="GO:0005686">
    <property type="term" value="C:U2 snRNP"/>
    <property type="evidence" value="ECO:0007669"/>
    <property type="project" value="TreeGrafter"/>
</dbReference>
<dbReference type="WBParaSite" id="TCONS_00007039.p1">
    <property type="protein sequence ID" value="TCONS_00007039.p1"/>
    <property type="gene ID" value="XLOC_005118"/>
</dbReference>
<keyword evidence="5" id="KW-0508">mRNA splicing</keyword>
<feature type="region of interest" description="Disordered" evidence="7">
    <location>
        <begin position="388"/>
        <end position="409"/>
    </location>
</feature>
<evidence type="ECO:0000256" key="7">
    <source>
        <dbReference type="SAM" id="MobiDB-lite"/>
    </source>
</evidence>
<dbReference type="InterPro" id="IPR000504">
    <property type="entry name" value="RRM_dom"/>
</dbReference>
<dbReference type="InterPro" id="IPR034393">
    <property type="entry name" value="TatSF1-like"/>
</dbReference>
<dbReference type="AlphaFoldDB" id="A0A0K0EEC8"/>
<keyword evidence="2" id="KW-0507">mRNA processing</keyword>
<dbReference type="GO" id="GO:0005684">
    <property type="term" value="C:U2-type spliceosomal complex"/>
    <property type="evidence" value="ECO:0007669"/>
    <property type="project" value="TreeGrafter"/>
</dbReference>
<dbReference type="InterPro" id="IPR034392">
    <property type="entry name" value="TatSF1-like_RRM1"/>
</dbReference>
<evidence type="ECO:0000259" key="8">
    <source>
        <dbReference type="PROSITE" id="PS50102"/>
    </source>
</evidence>
<evidence type="ECO:0000256" key="5">
    <source>
        <dbReference type="ARBA" id="ARBA00023187"/>
    </source>
</evidence>
<evidence type="ECO:0000313" key="9">
    <source>
        <dbReference type="Proteomes" id="UP000035681"/>
    </source>
</evidence>
<keyword evidence="4 6" id="KW-0694">RNA-binding</keyword>
<name>A0A0K0EEC8_STRER</name>
<evidence type="ECO:0000256" key="2">
    <source>
        <dbReference type="ARBA" id="ARBA00022664"/>
    </source>
</evidence>
<proteinExistence type="inferred from homology"/>
<dbReference type="Gene3D" id="3.30.70.330">
    <property type="match status" value="2"/>
</dbReference>
<dbReference type="Proteomes" id="UP000035681">
    <property type="component" value="Unplaced"/>
</dbReference>
<dbReference type="InterPro" id="IPR035979">
    <property type="entry name" value="RBD_domain_sf"/>
</dbReference>
<organism evidence="10">
    <name type="scientific">Strongyloides stercoralis</name>
    <name type="common">Threadworm</name>
    <dbReference type="NCBI Taxonomy" id="6248"/>
    <lineage>
        <taxon>Eukaryota</taxon>
        <taxon>Metazoa</taxon>
        <taxon>Ecdysozoa</taxon>
        <taxon>Nematoda</taxon>
        <taxon>Chromadorea</taxon>
        <taxon>Rhabditida</taxon>
        <taxon>Tylenchina</taxon>
        <taxon>Panagrolaimomorpha</taxon>
        <taxon>Strongyloidoidea</taxon>
        <taxon>Strongyloididae</taxon>
        <taxon>Strongyloides</taxon>
    </lineage>
</organism>
<dbReference type="GO" id="GO:0000398">
    <property type="term" value="P:mRNA splicing, via spliceosome"/>
    <property type="evidence" value="ECO:0007669"/>
    <property type="project" value="InterPro"/>
</dbReference>
<feature type="domain" description="RRM" evidence="8">
    <location>
        <begin position="148"/>
        <end position="234"/>
    </location>
</feature>
<feature type="compositionally biased region" description="Basic and acidic residues" evidence="7">
    <location>
        <begin position="400"/>
        <end position="409"/>
    </location>
</feature>
<dbReference type="WBParaSite" id="SSTP_0000784000.1">
    <property type="protein sequence ID" value="SSTP_0000784000.1"/>
    <property type="gene ID" value="SSTP_0000784000"/>
</dbReference>
<evidence type="ECO:0000256" key="1">
    <source>
        <dbReference type="ARBA" id="ARBA00007747"/>
    </source>
</evidence>
<dbReference type="PROSITE" id="PS50102">
    <property type="entry name" value="RRM"/>
    <property type="match status" value="1"/>
</dbReference>
<evidence type="ECO:0000313" key="10">
    <source>
        <dbReference type="WBParaSite" id="SSTP_0000784000.1"/>
    </source>
</evidence>
<comment type="similarity">
    <text evidence="1">Belongs to the HTATSF1 family.</text>
</comment>
<keyword evidence="9" id="KW-1185">Reference proteome</keyword>
<dbReference type="InterPro" id="IPR012677">
    <property type="entry name" value="Nucleotide-bd_a/b_plait_sf"/>
</dbReference>
<reference evidence="10" key="1">
    <citation type="submission" date="2015-08" db="UniProtKB">
        <authorList>
            <consortium name="WormBaseParasite"/>
        </authorList>
    </citation>
    <scope>IDENTIFICATION</scope>
</reference>
<keyword evidence="3" id="KW-0677">Repeat</keyword>